<sequence>MGVVLLDFSHKLIKRRACLRWKQAESLRGLCSDGLWKYAVFWSIKSEKHGILTWEDGYVDKMTKNTRDHYGDPADSDNQIITLTWSNDGQYQSYPFCPIEAALLRMSSHSYSLGEEIIGKVAIMGRHCWISSSDLRSTLVYKYHEDWQFQFAAGIKTVLLVPVIPYGVLHLGSLCMVLESSALATHMKDLFYKIYNPSIPHNPSATGFGYSNSLKKPAADVSVDPADVLAHDLFDVINNSAQLFTIEHLSLPHPFTPSEFPMLEDVITGAYNVGLTTCSDETFDANESDLWTNVNEAPSELTHCKTLVNPDMTNLSFMDKLINSNSKLSCTSVINIQDADYNNIDDFILAYMAQEYQEHTCGSTTVLNDDVVTSNSSIHSKMHKDLEAIPKEDLESFMWHGRLKQQESTSHSLLQANGNKAYSYSHLETNDYAEFLVDAITNQVGDIPNSYSYHLTDSSTSSETQIQREDHALRFDSSTSCETQIQREDHALSLEESTIPDPSGGREFSPTSVKEGFMTSKMTVSLPKGINRTMTEECVGHTIQDMHREISVEIKHEGGKKELHRPRPRDRQLIQDRMKELRELIPNASKCSIDALLDKTITQMLFLQSVSEKAEKLQNKTRNEKFGNEAKKKLENCPLRVEELEEPGHLLIEILCKEYDVFFETAHLFKGLEVSILKGELEHRSDQLWARFVVEASKCSNQMQILCPLMHLLQRR</sequence>
<dbReference type="InterPro" id="IPR025610">
    <property type="entry name" value="MYC/MYB_N"/>
</dbReference>
<accession>A0A453BR67</accession>
<dbReference type="Proteomes" id="UP000015105">
    <property type="component" value="Chromosome 2D"/>
</dbReference>
<evidence type="ECO:0000256" key="1">
    <source>
        <dbReference type="ARBA" id="ARBA00023015"/>
    </source>
</evidence>
<evidence type="ECO:0000256" key="2">
    <source>
        <dbReference type="ARBA" id="ARBA00023163"/>
    </source>
</evidence>
<reference evidence="5" key="2">
    <citation type="journal article" date="2017" name="Nat. Plants">
        <title>The Aegilops tauschii genome reveals multiple impacts of transposons.</title>
        <authorList>
            <person name="Zhao G."/>
            <person name="Zou C."/>
            <person name="Li K."/>
            <person name="Wang K."/>
            <person name="Li T."/>
            <person name="Gao L."/>
            <person name="Zhang X."/>
            <person name="Wang H."/>
            <person name="Yang Z."/>
            <person name="Liu X."/>
            <person name="Jiang W."/>
            <person name="Mao L."/>
            <person name="Kong X."/>
            <person name="Jiao Y."/>
            <person name="Jia J."/>
        </authorList>
    </citation>
    <scope>NUCLEOTIDE SEQUENCE [LARGE SCALE GENOMIC DNA]</scope>
    <source>
        <strain evidence="5">cv. AL8/78</strain>
    </source>
</reference>
<dbReference type="InterPro" id="IPR043561">
    <property type="entry name" value="LHW-like"/>
</dbReference>
<dbReference type="PROSITE" id="PS50888">
    <property type="entry name" value="BHLH"/>
    <property type="match status" value="1"/>
</dbReference>
<keyword evidence="5" id="KW-1185">Reference proteome</keyword>
<dbReference type="AlphaFoldDB" id="A0A453BR67"/>
<reference evidence="5" key="1">
    <citation type="journal article" date="2014" name="Science">
        <title>Ancient hybridizations among the ancestral genomes of bread wheat.</title>
        <authorList>
            <consortium name="International Wheat Genome Sequencing Consortium,"/>
            <person name="Marcussen T."/>
            <person name="Sandve S.R."/>
            <person name="Heier L."/>
            <person name="Spannagl M."/>
            <person name="Pfeifer M."/>
            <person name="Jakobsen K.S."/>
            <person name="Wulff B.B."/>
            <person name="Steuernagel B."/>
            <person name="Mayer K.F."/>
            <person name="Olsen O.A."/>
        </authorList>
    </citation>
    <scope>NUCLEOTIDE SEQUENCE [LARGE SCALE GENOMIC DNA]</scope>
    <source>
        <strain evidence="5">cv. AL8/78</strain>
    </source>
</reference>
<dbReference type="GO" id="GO:0003700">
    <property type="term" value="F:DNA-binding transcription factor activity"/>
    <property type="evidence" value="ECO:0007669"/>
    <property type="project" value="InterPro"/>
</dbReference>
<dbReference type="EnsemblPlants" id="AET2Gv20601300.25">
    <property type="protein sequence ID" value="AET2Gv20601300.25"/>
    <property type="gene ID" value="AET2Gv20601300"/>
</dbReference>
<dbReference type="Pfam" id="PF23176">
    <property type="entry name" value="bHLH_LHW"/>
    <property type="match status" value="1"/>
</dbReference>
<dbReference type="PANTHER" id="PTHR46196:SF3">
    <property type="entry name" value="TRANSCRIPTION FACTOR LHW-LIKE ISOFORM X1"/>
    <property type="match status" value="1"/>
</dbReference>
<proteinExistence type="predicted"/>
<dbReference type="InterPro" id="IPR011598">
    <property type="entry name" value="bHLH_dom"/>
</dbReference>
<dbReference type="PANTHER" id="PTHR46196">
    <property type="entry name" value="TRANSCRIPTION FACTOR BHLH155-LIKE ISOFORM X1-RELATED"/>
    <property type="match status" value="1"/>
</dbReference>
<dbReference type="GO" id="GO:0046983">
    <property type="term" value="F:protein dimerization activity"/>
    <property type="evidence" value="ECO:0007669"/>
    <property type="project" value="InterPro"/>
</dbReference>
<evidence type="ECO:0000259" key="3">
    <source>
        <dbReference type="PROSITE" id="PS50888"/>
    </source>
</evidence>
<dbReference type="Pfam" id="PF14215">
    <property type="entry name" value="bHLH-MYC_N"/>
    <property type="match status" value="1"/>
</dbReference>
<evidence type="ECO:0000313" key="4">
    <source>
        <dbReference type="EnsemblPlants" id="AET2Gv20601300.25"/>
    </source>
</evidence>
<reference evidence="4" key="4">
    <citation type="submission" date="2019-03" db="UniProtKB">
        <authorList>
            <consortium name="EnsemblPlants"/>
        </authorList>
    </citation>
    <scope>IDENTIFICATION</scope>
</reference>
<reference evidence="4" key="5">
    <citation type="journal article" date="2021" name="G3 (Bethesda)">
        <title>Aegilops tauschii genome assembly Aet v5.0 features greater sequence contiguity and improved annotation.</title>
        <authorList>
            <person name="Wang L."/>
            <person name="Zhu T."/>
            <person name="Rodriguez J.C."/>
            <person name="Deal K.R."/>
            <person name="Dubcovsky J."/>
            <person name="McGuire P.E."/>
            <person name="Lux T."/>
            <person name="Spannagl M."/>
            <person name="Mayer K.F.X."/>
            <person name="Baldrich P."/>
            <person name="Meyers B.C."/>
            <person name="Huo N."/>
            <person name="Gu Y.Q."/>
            <person name="Zhou H."/>
            <person name="Devos K.M."/>
            <person name="Bennetzen J.L."/>
            <person name="Unver T."/>
            <person name="Budak H."/>
            <person name="Gulick P.J."/>
            <person name="Galiba G."/>
            <person name="Kalapos B."/>
            <person name="Nelson D.R."/>
            <person name="Li P."/>
            <person name="You F.M."/>
            <person name="Luo M.C."/>
            <person name="Dvorak J."/>
        </authorList>
    </citation>
    <scope>NUCLEOTIDE SEQUENCE [LARGE SCALE GENOMIC DNA]</scope>
    <source>
        <strain evidence="4">cv. AL8/78</strain>
    </source>
</reference>
<name>A0A453BR67_AEGTS</name>
<feature type="domain" description="BHLH" evidence="3">
    <location>
        <begin position="558"/>
        <end position="607"/>
    </location>
</feature>
<evidence type="ECO:0000313" key="5">
    <source>
        <dbReference type="Proteomes" id="UP000015105"/>
    </source>
</evidence>
<reference evidence="4" key="3">
    <citation type="journal article" date="2017" name="Nature">
        <title>Genome sequence of the progenitor of the wheat D genome Aegilops tauschii.</title>
        <authorList>
            <person name="Luo M.C."/>
            <person name="Gu Y.Q."/>
            <person name="Puiu D."/>
            <person name="Wang H."/>
            <person name="Twardziok S.O."/>
            <person name="Deal K.R."/>
            <person name="Huo N."/>
            <person name="Zhu T."/>
            <person name="Wang L."/>
            <person name="Wang Y."/>
            <person name="McGuire P.E."/>
            <person name="Liu S."/>
            <person name="Long H."/>
            <person name="Ramasamy R.K."/>
            <person name="Rodriguez J.C."/>
            <person name="Van S.L."/>
            <person name="Yuan L."/>
            <person name="Wang Z."/>
            <person name="Xia Z."/>
            <person name="Xiao L."/>
            <person name="Anderson O.D."/>
            <person name="Ouyang S."/>
            <person name="Liang Y."/>
            <person name="Zimin A.V."/>
            <person name="Pertea G."/>
            <person name="Qi P."/>
            <person name="Bennetzen J.L."/>
            <person name="Dai X."/>
            <person name="Dawson M.W."/>
            <person name="Muller H.G."/>
            <person name="Kugler K."/>
            <person name="Rivarola-Duarte L."/>
            <person name="Spannagl M."/>
            <person name="Mayer K.F.X."/>
            <person name="Lu F.H."/>
            <person name="Bevan M.W."/>
            <person name="Leroy P."/>
            <person name="Li P."/>
            <person name="You F.M."/>
            <person name="Sun Q."/>
            <person name="Liu Z."/>
            <person name="Lyons E."/>
            <person name="Wicker T."/>
            <person name="Salzberg S.L."/>
            <person name="Devos K.M."/>
            <person name="Dvorak J."/>
        </authorList>
    </citation>
    <scope>NUCLEOTIDE SEQUENCE [LARGE SCALE GENOMIC DNA]</scope>
    <source>
        <strain evidence="4">cv. AL8/78</strain>
    </source>
</reference>
<keyword evidence="1" id="KW-0805">Transcription regulation</keyword>
<keyword evidence="2" id="KW-0804">Transcription</keyword>
<organism evidence="4 5">
    <name type="scientific">Aegilops tauschii subsp. strangulata</name>
    <name type="common">Goatgrass</name>
    <dbReference type="NCBI Taxonomy" id="200361"/>
    <lineage>
        <taxon>Eukaryota</taxon>
        <taxon>Viridiplantae</taxon>
        <taxon>Streptophyta</taxon>
        <taxon>Embryophyta</taxon>
        <taxon>Tracheophyta</taxon>
        <taxon>Spermatophyta</taxon>
        <taxon>Magnoliopsida</taxon>
        <taxon>Liliopsida</taxon>
        <taxon>Poales</taxon>
        <taxon>Poaceae</taxon>
        <taxon>BOP clade</taxon>
        <taxon>Pooideae</taxon>
        <taxon>Triticodae</taxon>
        <taxon>Triticeae</taxon>
        <taxon>Triticinae</taxon>
        <taxon>Aegilops</taxon>
    </lineage>
</organism>
<dbReference type="Gramene" id="AET2Gv20601300.25">
    <property type="protein sequence ID" value="AET2Gv20601300.25"/>
    <property type="gene ID" value="AET2Gv20601300"/>
</dbReference>
<protein>
    <recommendedName>
        <fullName evidence="3">BHLH domain-containing protein</fullName>
    </recommendedName>
</protein>